<dbReference type="GO" id="GO:0005524">
    <property type="term" value="F:ATP binding"/>
    <property type="evidence" value="ECO:0007669"/>
    <property type="project" value="UniProtKB-KW"/>
</dbReference>
<reference evidence="2" key="2">
    <citation type="submission" date="2019-09" db="EMBL/GenBank/DDBJ databases">
        <title>Complete genome sequencing of four Arcobacter species reveals a diverse suite of mobile elements.</title>
        <authorList>
            <person name="On S.L.W."/>
            <person name="Miller W.G."/>
            <person name="Biggs P."/>
            <person name="Cornelius A."/>
            <person name="Vandamme P."/>
        </authorList>
    </citation>
    <scope>NUCLEOTIDE SEQUENCE [LARGE SCALE GENOMIC DNA]</scope>
    <source>
        <strain evidence="2">LMG 26638</strain>
    </source>
</reference>
<dbReference type="RefSeq" id="WP_130232566.1">
    <property type="nucleotide sequence ID" value="NZ_BMEF01000028.1"/>
</dbReference>
<gene>
    <name evidence="1" type="ORF">APAC_0444</name>
</gene>
<reference evidence="1 2" key="1">
    <citation type="submission" date="2019-09" db="EMBL/GenBank/DDBJ databases">
        <title>Complete genome sequencing of four Arcobacter species reveals a diverse suite of mobile elements.</title>
        <authorList>
            <person name="Miller W.G."/>
            <person name="Yee E."/>
            <person name="Bono J.L."/>
        </authorList>
    </citation>
    <scope>NUCLEOTIDE SEQUENCE [LARGE SCALE GENOMIC DNA]</scope>
    <source>
        <strain evidence="1 2">LMG 26638</strain>
    </source>
</reference>
<dbReference type="KEGG" id="apai:APAC_0444"/>
<proteinExistence type="predicted"/>
<dbReference type="AlphaFoldDB" id="A0A5C2H803"/>
<keyword evidence="1" id="KW-0067">ATP-binding</keyword>
<dbReference type="PANTHER" id="PTHR42990:SF1">
    <property type="entry name" value="AAA+ ATPASE DOMAIN-CONTAINING PROTEIN"/>
    <property type="match status" value="1"/>
</dbReference>
<dbReference type="Pfam" id="PF13173">
    <property type="entry name" value="AAA_14"/>
    <property type="match status" value="1"/>
</dbReference>
<organism evidence="1 2">
    <name type="scientific">Malaciobacter pacificus</name>
    <dbReference type="NCBI Taxonomy" id="1080223"/>
    <lineage>
        <taxon>Bacteria</taxon>
        <taxon>Pseudomonadati</taxon>
        <taxon>Campylobacterota</taxon>
        <taxon>Epsilonproteobacteria</taxon>
        <taxon>Campylobacterales</taxon>
        <taxon>Arcobacteraceae</taxon>
        <taxon>Malaciobacter</taxon>
    </lineage>
</organism>
<dbReference type="InterPro" id="IPR003593">
    <property type="entry name" value="AAA+_ATPase"/>
</dbReference>
<evidence type="ECO:0000313" key="2">
    <source>
        <dbReference type="Proteomes" id="UP000322726"/>
    </source>
</evidence>
<accession>A0A5C2H803</accession>
<protein>
    <submittedName>
        <fullName evidence="1">ATP-binding protein (AAA, DUF4143 domains)</fullName>
    </submittedName>
</protein>
<sequence length="401" mass="46082">MKSLLNNLFELSNKKVQNSTIKYHRFLYDRLLASESKFSGVYGSRGVGKTTLLLQVAQALEYKSDEVLYISCDHPHLAGVSLFELVQEFVNYGGKCILIDEVHEANDFEQELKSIYDFLEVKVLFSGSSTIKLTNPSFTRRYGMYHLPILSFKEFLELKLNKNFDSYKLEHVLKDHVDIANDIIKKLDNEKILKHFEQYLRIGAYPFYFENKDSYTQMVLDTINTILHTDLGSIHNISGDKISTLKKLLTSICVSNPLELSIESLAQKVGLSKVTLYKYIELLHKAELLRHIVFEGKRFKSMQKPDKLYLSNTTLLSSLCLEPKIGTLRESFFASQVSVNSSIYYVDKGDFLVDEKYTFEIGGKNKSFEQIKGIKNSYVVADSIEVGFKNKLPLWLFGFTY</sequence>
<dbReference type="OrthoDB" id="9768467at2"/>
<dbReference type="Proteomes" id="UP000322726">
    <property type="component" value="Chromosome"/>
</dbReference>
<dbReference type="InterPro" id="IPR041682">
    <property type="entry name" value="AAA_14"/>
</dbReference>
<name>A0A5C2H803_9BACT</name>
<dbReference type="InterPro" id="IPR027417">
    <property type="entry name" value="P-loop_NTPase"/>
</dbReference>
<dbReference type="CDD" id="cd00009">
    <property type="entry name" value="AAA"/>
    <property type="match status" value="1"/>
</dbReference>
<evidence type="ECO:0000313" key="1">
    <source>
        <dbReference type="EMBL" id="QEP33605.1"/>
    </source>
</evidence>
<dbReference type="EMBL" id="CP035928">
    <property type="protein sequence ID" value="QEP33605.1"/>
    <property type="molecule type" value="Genomic_DNA"/>
</dbReference>
<reference evidence="1 2" key="3">
    <citation type="submission" date="2019-09" db="EMBL/GenBank/DDBJ databases">
        <title>Taxonomic note: a critical rebuttal of the proposed division of the genus Arcobacter into six genera, emended descriptions of Arcobacter anaerophilus and the genus Arcobacter, and an assessment of genus-level boundaries for Epsilonproteobacteria using in silico genomic comparator tools.</title>
        <authorList>
            <person name="On S.L.W."/>
            <person name="Miller W.G."/>
            <person name="Biggs P."/>
            <person name="Cornelius A."/>
            <person name="Vandamme P."/>
        </authorList>
    </citation>
    <scope>NUCLEOTIDE SEQUENCE [LARGE SCALE GENOMIC DNA]</scope>
    <source>
        <strain evidence="1 2">LMG 26638</strain>
    </source>
</reference>
<dbReference type="Gene3D" id="3.40.50.300">
    <property type="entry name" value="P-loop containing nucleotide triphosphate hydrolases"/>
    <property type="match status" value="1"/>
</dbReference>
<keyword evidence="1" id="KW-0547">Nucleotide-binding</keyword>
<dbReference type="PANTHER" id="PTHR42990">
    <property type="entry name" value="ATPASE"/>
    <property type="match status" value="1"/>
</dbReference>
<dbReference type="SMART" id="SM00382">
    <property type="entry name" value="AAA"/>
    <property type="match status" value="1"/>
</dbReference>
<keyword evidence="2" id="KW-1185">Reference proteome</keyword>
<dbReference type="SUPFAM" id="SSF52540">
    <property type="entry name" value="P-loop containing nucleoside triphosphate hydrolases"/>
    <property type="match status" value="1"/>
</dbReference>